<keyword evidence="5 9" id="KW-1133">Transmembrane helix</keyword>
<dbReference type="GO" id="GO:0000139">
    <property type="term" value="C:Golgi membrane"/>
    <property type="evidence" value="ECO:0007669"/>
    <property type="project" value="UniProtKB-SubCell"/>
</dbReference>
<keyword evidence="8 9" id="KW-0325">Glycoprotein</keyword>
<dbReference type="KEGG" id="obi:106877665"/>
<dbReference type="InterPro" id="IPR005331">
    <property type="entry name" value="Sulfotransferase"/>
</dbReference>
<evidence type="ECO:0000256" key="3">
    <source>
        <dbReference type="ARBA" id="ARBA00022679"/>
    </source>
</evidence>
<gene>
    <name evidence="10" type="ORF">OCBIM_22035569mg</name>
</gene>
<dbReference type="EMBL" id="KQ422438">
    <property type="protein sequence ID" value="KOF74854.1"/>
    <property type="molecule type" value="Genomic_DNA"/>
</dbReference>
<evidence type="ECO:0000256" key="6">
    <source>
        <dbReference type="ARBA" id="ARBA00023034"/>
    </source>
</evidence>
<accession>A0A0L8GDD5</accession>
<comment type="similarity">
    <text evidence="2 9">Belongs to the sulfotransferase 2 family.</text>
</comment>
<organism evidence="10">
    <name type="scientific">Octopus bimaculoides</name>
    <name type="common">California two-spotted octopus</name>
    <dbReference type="NCBI Taxonomy" id="37653"/>
    <lineage>
        <taxon>Eukaryota</taxon>
        <taxon>Metazoa</taxon>
        <taxon>Spiralia</taxon>
        <taxon>Lophotrochozoa</taxon>
        <taxon>Mollusca</taxon>
        <taxon>Cephalopoda</taxon>
        <taxon>Coleoidea</taxon>
        <taxon>Octopodiformes</taxon>
        <taxon>Octopoda</taxon>
        <taxon>Incirrata</taxon>
        <taxon>Octopodidae</taxon>
        <taxon>Octopus</taxon>
    </lineage>
</organism>
<dbReference type="AlphaFoldDB" id="A0A0L8GDD5"/>
<name>A0A0L8GDD5_OCTBM</name>
<evidence type="ECO:0000313" key="10">
    <source>
        <dbReference type="EMBL" id="KOF74854.1"/>
    </source>
</evidence>
<evidence type="ECO:0000256" key="7">
    <source>
        <dbReference type="ARBA" id="ARBA00023136"/>
    </source>
</evidence>
<evidence type="ECO:0000256" key="4">
    <source>
        <dbReference type="ARBA" id="ARBA00022692"/>
    </source>
</evidence>
<dbReference type="GO" id="GO:0016051">
    <property type="term" value="P:carbohydrate biosynthetic process"/>
    <property type="evidence" value="ECO:0007669"/>
    <property type="project" value="InterPro"/>
</dbReference>
<dbReference type="GO" id="GO:0008146">
    <property type="term" value="F:sulfotransferase activity"/>
    <property type="evidence" value="ECO:0007669"/>
    <property type="project" value="InterPro"/>
</dbReference>
<evidence type="ECO:0000256" key="2">
    <source>
        <dbReference type="ARBA" id="ARBA00006339"/>
    </source>
</evidence>
<dbReference type="OMA" id="VENEMRM"/>
<dbReference type="InterPro" id="IPR018011">
    <property type="entry name" value="Carb_sulfotrans_8-10"/>
</dbReference>
<dbReference type="PANTHER" id="PTHR12137:SF54">
    <property type="entry name" value="CARBOHYDRATE SULFOTRANSFERASE"/>
    <property type="match status" value="1"/>
</dbReference>
<keyword evidence="3 9" id="KW-0808">Transferase</keyword>
<dbReference type="Pfam" id="PF03567">
    <property type="entry name" value="Sulfotransfer_2"/>
    <property type="match status" value="1"/>
</dbReference>
<keyword evidence="4 9" id="KW-0812">Transmembrane</keyword>
<reference evidence="10" key="1">
    <citation type="submission" date="2015-07" db="EMBL/GenBank/DDBJ databases">
        <title>MeaNS - Measles Nucleotide Surveillance Program.</title>
        <authorList>
            <person name="Tran T."/>
            <person name="Druce J."/>
        </authorList>
    </citation>
    <scope>NUCLEOTIDE SEQUENCE</scope>
    <source>
        <strain evidence="10">UCB-OBI-ISO-001</strain>
        <tissue evidence="10">Gonad</tissue>
    </source>
</reference>
<keyword evidence="7 9" id="KW-0472">Membrane</keyword>
<proteinExistence type="inferred from homology"/>
<feature type="transmembrane region" description="Helical" evidence="9">
    <location>
        <begin position="25"/>
        <end position="47"/>
    </location>
</feature>
<evidence type="ECO:0000256" key="8">
    <source>
        <dbReference type="ARBA" id="ARBA00023180"/>
    </source>
</evidence>
<evidence type="ECO:0000256" key="1">
    <source>
        <dbReference type="ARBA" id="ARBA00004323"/>
    </source>
</evidence>
<keyword evidence="6 9" id="KW-0333">Golgi apparatus</keyword>
<protein>
    <recommendedName>
        <fullName evidence="9">Carbohydrate sulfotransferase</fullName>
        <ecNumber evidence="9">2.8.2.-</ecNumber>
    </recommendedName>
</protein>
<dbReference type="OrthoDB" id="6380564at2759"/>
<dbReference type="PANTHER" id="PTHR12137">
    <property type="entry name" value="CARBOHYDRATE SULFOTRANSFERASE"/>
    <property type="match status" value="1"/>
</dbReference>
<comment type="subcellular location">
    <subcellularLocation>
        <location evidence="1 9">Golgi apparatus membrane</location>
        <topology evidence="1 9">Single-pass type II membrane protein</topology>
    </subcellularLocation>
</comment>
<keyword evidence="9" id="KW-0735">Signal-anchor</keyword>
<dbReference type="EC" id="2.8.2.-" evidence="9"/>
<sequence>MKLKLKTWKSNSYIMFFRILGRRNIWIKSIKLLFCIGTIIIVYEGFISRQSSTVPKMKEYDSFFDSLQTERKSRIADVCQKEMSKYESLNHASGNFLFYSSLNLSYCVVAKVGCTFWIAIIRFLLRDFPENLLKTHPLDITKYNVHSASKRLRHLTKDVGYSYLVNSTKFFFARNPYSRLLSGYMDKMMLPGYWTSVSVDIVSLTRNKTNIKCVSDITFREFLHYAAVSETKNFHRNGHWIPVYKLCNPCKWKFDYIGKQETFTKDAKVILEYFGLNYMKNRSHLQNILHQTYSQSEYTFSFTYAAENICNQSVEFIARRLWYVYQMQGYIRNTSQFIMPRLKQGEKLTLVTFQKLVEHEIISNTMTSLESSNQRKYFWREFFSKIPTALIKEIQKVYELDFKLFDYSFDSYQ</sequence>
<keyword evidence="9" id="KW-0119">Carbohydrate metabolism</keyword>
<evidence type="ECO:0000256" key="9">
    <source>
        <dbReference type="RuleBase" id="RU364020"/>
    </source>
</evidence>
<evidence type="ECO:0000256" key="5">
    <source>
        <dbReference type="ARBA" id="ARBA00022989"/>
    </source>
</evidence>